<evidence type="ECO:0000256" key="9">
    <source>
        <dbReference type="ARBA" id="ARBA00023186"/>
    </source>
</evidence>
<dbReference type="Pfam" id="PF04055">
    <property type="entry name" value="Radical_SAM"/>
    <property type="match status" value="1"/>
</dbReference>
<proteinExistence type="inferred from homology"/>
<sequence>MAGIYIHIPFCKQACHYCDFHFSTNLDLAEAMVSMICKELVQRKEYLPKDSIINTVYFGGGTPSLLSISQLERILESVYQNYSVDLEELTIETNPDDLKKEKLGNLKSLGFDRLSIGIQSFNPEILKFYNRAHSAEESYFAIDLAKNSGFEKLSIDLIYGFPYEDHSIWKKDLDIAISQDPGHISSYCLTVEPKTALGNWAKKGNFIPASEDFSAEQFEMLQDSMEKANYIQYEISNFGKINQFAVHNTNYWKGIPYLGIGPSAHSFDGKERGSNLANNAKYIRNISNGINPFDVEPMSDEDLINEYILTSLRTIWGTDISFVNTRLKMDFVLQKKRMLKQLEDENLIEIQNNHILLSKKGKLLADSIAASLFI</sequence>
<dbReference type="InterPro" id="IPR058240">
    <property type="entry name" value="rSAM_sf"/>
</dbReference>
<evidence type="ECO:0000256" key="4">
    <source>
        <dbReference type="ARBA" id="ARBA00022617"/>
    </source>
</evidence>
<comment type="similarity">
    <text evidence="2">Belongs to the anaerobic coproporphyrinogen-III oxidase family. HemW subfamily.</text>
</comment>
<dbReference type="InterPro" id="IPR034505">
    <property type="entry name" value="Coproporphyrinogen-III_oxidase"/>
</dbReference>
<dbReference type="SMART" id="SM00729">
    <property type="entry name" value="Elp3"/>
    <property type="match status" value="1"/>
</dbReference>
<comment type="caution">
    <text evidence="12">The sequence shown here is derived from an EMBL/GenBank/DDBJ whole genome shotgun (WGS) entry which is preliminary data.</text>
</comment>
<evidence type="ECO:0000256" key="5">
    <source>
        <dbReference type="ARBA" id="ARBA00022691"/>
    </source>
</evidence>
<organism evidence="12 13">
    <name type="scientific">Belliella calami</name>
    <dbReference type="NCBI Taxonomy" id="2923436"/>
    <lineage>
        <taxon>Bacteria</taxon>
        <taxon>Pseudomonadati</taxon>
        <taxon>Bacteroidota</taxon>
        <taxon>Cytophagia</taxon>
        <taxon>Cytophagales</taxon>
        <taxon>Cyclobacteriaceae</taxon>
        <taxon>Belliella</taxon>
    </lineage>
</organism>
<keyword evidence="7 10" id="KW-0408">Iron</keyword>
<dbReference type="InterPro" id="IPR010723">
    <property type="entry name" value="HemN_C"/>
</dbReference>
<comment type="subcellular location">
    <subcellularLocation>
        <location evidence="10">Cytoplasm</location>
    </subcellularLocation>
</comment>
<keyword evidence="9 10" id="KW-0143">Chaperone</keyword>
<gene>
    <name evidence="12" type="primary">hemW</name>
    <name evidence="12" type="ORF">MM236_10900</name>
</gene>
<keyword evidence="4 10" id="KW-0349">Heme</keyword>
<dbReference type="InterPro" id="IPR013785">
    <property type="entry name" value="Aldolase_TIM"/>
</dbReference>
<evidence type="ECO:0000259" key="11">
    <source>
        <dbReference type="PROSITE" id="PS51918"/>
    </source>
</evidence>
<dbReference type="NCBIfam" id="TIGR00539">
    <property type="entry name" value="hemN_rel"/>
    <property type="match status" value="1"/>
</dbReference>
<dbReference type="PANTHER" id="PTHR13932:SF5">
    <property type="entry name" value="RADICAL S-ADENOSYL METHIONINE DOMAIN-CONTAINING PROTEIN 1, MITOCHONDRIAL"/>
    <property type="match status" value="1"/>
</dbReference>
<evidence type="ECO:0000256" key="8">
    <source>
        <dbReference type="ARBA" id="ARBA00023014"/>
    </source>
</evidence>
<dbReference type="InterPro" id="IPR007197">
    <property type="entry name" value="rSAM"/>
</dbReference>
<evidence type="ECO:0000256" key="10">
    <source>
        <dbReference type="RuleBase" id="RU364116"/>
    </source>
</evidence>
<comment type="function">
    <text evidence="10">Probably acts as a heme chaperone, transferring heme to an unknown acceptor. Binds one molecule of heme per monomer, possibly covalently. Binds 1 [4Fe-4S] cluster. The cluster is coordinated with 3 cysteines and an exchangeable S-adenosyl-L-methionine.</text>
</comment>
<dbReference type="SUPFAM" id="SSF102114">
    <property type="entry name" value="Radical SAM enzymes"/>
    <property type="match status" value="1"/>
</dbReference>
<keyword evidence="8 10" id="KW-0411">Iron-sulfur</keyword>
<dbReference type="SFLD" id="SFLDF00562">
    <property type="entry name" value="HemN-like__clustered_with_heat"/>
    <property type="match status" value="1"/>
</dbReference>
<dbReference type="Gene3D" id="3.20.20.70">
    <property type="entry name" value="Aldolase class I"/>
    <property type="match status" value="1"/>
</dbReference>
<dbReference type="PANTHER" id="PTHR13932">
    <property type="entry name" value="COPROPORPHYRINIGEN III OXIDASE"/>
    <property type="match status" value="1"/>
</dbReference>
<dbReference type="InterPro" id="IPR004559">
    <property type="entry name" value="HemW-like"/>
</dbReference>
<comment type="cofactor">
    <cofactor evidence="1">
        <name>[4Fe-4S] cluster</name>
        <dbReference type="ChEBI" id="CHEBI:49883"/>
    </cofactor>
</comment>
<evidence type="ECO:0000256" key="6">
    <source>
        <dbReference type="ARBA" id="ARBA00022723"/>
    </source>
</evidence>
<keyword evidence="5 10" id="KW-0949">S-adenosyl-L-methionine</keyword>
<reference evidence="12" key="1">
    <citation type="submission" date="2022-03" db="EMBL/GenBank/DDBJ databases">
        <title>De novo assembled genomes of Belliella spp. (Cyclobacteriaceae) strains.</title>
        <authorList>
            <person name="Szabo A."/>
            <person name="Korponai K."/>
            <person name="Felfoldi T."/>
        </authorList>
    </citation>
    <scope>NUCLEOTIDE SEQUENCE</scope>
    <source>
        <strain evidence="12">DSM 107340</strain>
    </source>
</reference>
<dbReference type="SFLD" id="SFLDG01065">
    <property type="entry name" value="anaerobic_coproporphyrinogen-I"/>
    <property type="match status" value="1"/>
</dbReference>
<keyword evidence="10" id="KW-0963">Cytoplasm</keyword>
<dbReference type="SFLD" id="SFLDS00029">
    <property type="entry name" value="Radical_SAM"/>
    <property type="match status" value="1"/>
</dbReference>
<protein>
    <recommendedName>
        <fullName evidence="3 10">Heme chaperone HemW</fullName>
    </recommendedName>
</protein>
<evidence type="ECO:0000256" key="7">
    <source>
        <dbReference type="ARBA" id="ARBA00023004"/>
    </source>
</evidence>
<dbReference type="PROSITE" id="PS51918">
    <property type="entry name" value="RADICAL_SAM"/>
    <property type="match status" value="1"/>
</dbReference>
<dbReference type="Proteomes" id="UP001165488">
    <property type="component" value="Unassembled WGS sequence"/>
</dbReference>
<dbReference type="CDD" id="cd01335">
    <property type="entry name" value="Radical_SAM"/>
    <property type="match status" value="1"/>
</dbReference>
<dbReference type="EMBL" id="JAKZGS010000008">
    <property type="protein sequence ID" value="MCH7398502.1"/>
    <property type="molecule type" value="Genomic_DNA"/>
</dbReference>
<evidence type="ECO:0000256" key="3">
    <source>
        <dbReference type="ARBA" id="ARBA00017228"/>
    </source>
</evidence>
<dbReference type="RefSeq" id="WP_241275015.1">
    <property type="nucleotide sequence ID" value="NZ_JAKZGS010000008.1"/>
</dbReference>
<keyword evidence="10" id="KW-0004">4Fe-4S</keyword>
<name>A0ABS9UPE3_9BACT</name>
<evidence type="ECO:0000256" key="2">
    <source>
        <dbReference type="ARBA" id="ARBA00006100"/>
    </source>
</evidence>
<dbReference type="Pfam" id="PF06969">
    <property type="entry name" value="HemN_C"/>
    <property type="match status" value="1"/>
</dbReference>
<evidence type="ECO:0000313" key="12">
    <source>
        <dbReference type="EMBL" id="MCH7398502.1"/>
    </source>
</evidence>
<keyword evidence="6 10" id="KW-0479">Metal-binding</keyword>
<feature type="domain" description="Radical SAM core" evidence="11">
    <location>
        <begin position="1"/>
        <end position="234"/>
    </location>
</feature>
<evidence type="ECO:0000313" key="13">
    <source>
        <dbReference type="Proteomes" id="UP001165488"/>
    </source>
</evidence>
<evidence type="ECO:0000256" key="1">
    <source>
        <dbReference type="ARBA" id="ARBA00001966"/>
    </source>
</evidence>
<dbReference type="InterPro" id="IPR006638">
    <property type="entry name" value="Elp3/MiaA/NifB-like_rSAM"/>
</dbReference>
<accession>A0ABS9UPE3</accession>
<keyword evidence="13" id="KW-1185">Reference proteome</keyword>